<dbReference type="RefSeq" id="WP_009622514.1">
    <property type="nucleotide sequence ID" value="NZ_CP104727.1"/>
</dbReference>
<dbReference type="Proteomes" id="UP001220662">
    <property type="component" value="Unassembled WGS sequence"/>
</dbReference>
<reference evidence="2" key="2">
    <citation type="submission" date="2023-03" db="EMBL/GenBank/DDBJ databases">
        <title>Draft assemblies of triclosan tolerant bacteria isolated from returned activated sludge.</title>
        <authorList>
            <person name="Van Hamelsveld S."/>
        </authorList>
    </citation>
    <scope>NUCLEOTIDE SEQUENCE</scope>
    <source>
        <strain evidence="2">GW210015_S63</strain>
    </source>
</reference>
<comment type="caution">
    <text evidence="3">The sequence shown here is derived from an EMBL/GenBank/DDBJ whole genome shotgun (WGS) entry which is preliminary data.</text>
</comment>
<evidence type="ECO:0000313" key="4">
    <source>
        <dbReference type="Proteomes" id="UP000183385"/>
    </source>
</evidence>
<dbReference type="Pfam" id="PF10617">
    <property type="entry name" value="DUF2474"/>
    <property type="match status" value="1"/>
</dbReference>
<evidence type="ECO:0000256" key="1">
    <source>
        <dbReference type="SAM" id="Phobius"/>
    </source>
</evidence>
<dbReference type="EMBL" id="FOLS01000005">
    <property type="protein sequence ID" value="SFC39409.1"/>
    <property type="molecule type" value="Genomic_DNA"/>
</dbReference>
<evidence type="ECO:0000313" key="3">
    <source>
        <dbReference type="EMBL" id="SFC39409.1"/>
    </source>
</evidence>
<proteinExistence type="predicted"/>
<sequence>MSPIPNPAPQQPSQPLRKQLLWLLTLWLGGVGSVLLAAEAIRLAMAAAGLKTH</sequence>
<dbReference type="Proteomes" id="UP000183385">
    <property type="component" value="Unassembled WGS sequence"/>
</dbReference>
<gene>
    <name evidence="2" type="ORF">P3W55_22825</name>
    <name evidence="3" type="ORF">SAMN05216577_105120</name>
</gene>
<keyword evidence="1" id="KW-0812">Transmembrane</keyword>
<name>A0AAQ1HKI6_9PSED</name>
<reference evidence="3 4" key="1">
    <citation type="submission" date="2016-10" db="EMBL/GenBank/DDBJ databases">
        <authorList>
            <person name="Varghese N."/>
            <person name="Submissions S."/>
        </authorList>
    </citation>
    <scope>NUCLEOTIDE SEQUENCE [LARGE SCALE GENOMIC DNA]</scope>
    <source>
        <strain evidence="3 4">LMG 18378</strain>
    </source>
</reference>
<feature type="transmembrane region" description="Helical" evidence="1">
    <location>
        <begin position="20"/>
        <end position="41"/>
    </location>
</feature>
<protein>
    <submittedName>
        <fullName evidence="2">DUF2474 family protein</fullName>
    </submittedName>
</protein>
<dbReference type="EMBL" id="JARJLR010000378">
    <property type="protein sequence ID" value="MDF3844559.1"/>
    <property type="molecule type" value="Genomic_DNA"/>
</dbReference>
<keyword evidence="1" id="KW-1133">Transmembrane helix</keyword>
<organism evidence="3 4">
    <name type="scientific">Pseudomonas citronellolis</name>
    <dbReference type="NCBI Taxonomy" id="53408"/>
    <lineage>
        <taxon>Bacteria</taxon>
        <taxon>Pseudomonadati</taxon>
        <taxon>Pseudomonadota</taxon>
        <taxon>Gammaproteobacteria</taxon>
        <taxon>Pseudomonadales</taxon>
        <taxon>Pseudomonadaceae</taxon>
        <taxon>Pseudomonas</taxon>
    </lineage>
</organism>
<keyword evidence="4" id="KW-1185">Reference proteome</keyword>
<evidence type="ECO:0000313" key="2">
    <source>
        <dbReference type="EMBL" id="MDF3844559.1"/>
    </source>
</evidence>
<keyword evidence="1" id="KW-0472">Membrane</keyword>
<accession>A0AAQ1HKI6</accession>
<dbReference type="AlphaFoldDB" id="A0AAQ1HKI6"/>
<dbReference type="InterPro" id="IPR018895">
    <property type="entry name" value="DUF2474"/>
</dbReference>